<dbReference type="GO" id="GO:0050135">
    <property type="term" value="F:NADP+ nucleosidase activity"/>
    <property type="evidence" value="ECO:0007669"/>
    <property type="project" value="InterPro"/>
</dbReference>
<accession>A0A2S7T150</accession>
<gene>
    <name evidence="2" type="ORF">CJD36_004010</name>
</gene>
<organism evidence="2 3">
    <name type="scientific">Flavipsychrobacter stenotrophus</name>
    <dbReference type="NCBI Taxonomy" id="2077091"/>
    <lineage>
        <taxon>Bacteria</taxon>
        <taxon>Pseudomonadati</taxon>
        <taxon>Bacteroidota</taxon>
        <taxon>Chitinophagia</taxon>
        <taxon>Chitinophagales</taxon>
        <taxon>Chitinophagaceae</taxon>
        <taxon>Flavipsychrobacter</taxon>
    </lineage>
</organism>
<dbReference type="InterPro" id="IPR019302">
    <property type="entry name" value="CAP12/PCTIR_TIR_dom"/>
</dbReference>
<feature type="domain" description="CD-NTase-associated protein 12/Pycsar effector protein TIR" evidence="1">
    <location>
        <begin position="16"/>
        <end position="137"/>
    </location>
</feature>
<dbReference type="EMBL" id="PPSL01000001">
    <property type="protein sequence ID" value="PQJ12920.1"/>
    <property type="molecule type" value="Genomic_DNA"/>
</dbReference>
<evidence type="ECO:0000313" key="2">
    <source>
        <dbReference type="EMBL" id="PQJ12920.1"/>
    </source>
</evidence>
<keyword evidence="3" id="KW-1185">Reference proteome</keyword>
<proteinExistence type="predicted"/>
<dbReference type="AlphaFoldDB" id="A0A2S7T150"/>
<dbReference type="Proteomes" id="UP000239872">
    <property type="component" value="Unassembled WGS sequence"/>
</dbReference>
<evidence type="ECO:0000259" key="1">
    <source>
        <dbReference type="Pfam" id="PF10137"/>
    </source>
</evidence>
<evidence type="ECO:0000313" key="3">
    <source>
        <dbReference type="Proteomes" id="UP000239872"/>
    </source>
</evidence>
<reference evidence="2 3" key="1">
    <citation type="submission" date="2018-01" db="EMBL/GenBank/DDBJ databases">
        <title>A novel member of the phylum Bacteroidetes isolated from glacier ice.</title>
        <authorList>
            <person name="Liu Q."/>
            <person name="Xin Y.-H."/>
        </authorList>
    </citation>
    <scope>NUCLEOTIDE SEQUENCE [LARGE SCALE GENOMIC DNA]</scope>
    <source>
        <strain evidence="2 3">RB1R16</strain>
    </source>
</reference>
<comment type="caution">
    <text evidence="2">The sequence shown here is derived from an EMBL/GenBank/DDBJ whole genome shotgun (WGS) entry which is preliminary data.</text>
</comment>
<name>A0A2S7T150_9BACT</name>
<dbReference type="Pfam" id="PF10137">
    <property type="entry name" value="CAP12-PCTIR_TIR"/>
    <property type="match status" value="1"/>
</dbReference>
<sequence>MIKLYLRTKISNMKPRIFIGSSVEGLDIAHAIQENLSHDSTPTIWTQGVFQLSGNSLHDLINSLDQFDFGVFVFKPDDFAQIRGEKYNIVRDNVIFELGLFIGRLGKERVFFVLPSDVDSLHLPTDLLGVNPGRYDNNREDGNFLAALGPFCNQVRQKLKDFTFQNLVDLAHESKKAKQIAYEKKACWEMHLCAALLQSRMEEIMRGYDEVMKEYIFKKITIYNLKESNDWFLRSLADFGRIFEISTKLYEIELMRSFGDPGVPGNIFEIKAVVDKIYVLCKELLSWEVELQSIKVPKEFQEIKELMKGWSYSIISEFYKLPQLLIDGFSEDNIAKNVLIEIILTFEMPPKSERINEIFNDLANKVKSG</sequence>
<protein>
    <recommendedName>
        <fullName evidence="1">CD-NTase-associated protein 12/Pycsar effector protein TIR domain-containing protein</fullName>
    </recommendedName>
</protein>